<dbReference type="InterPro" id="IPR012001">
    <property type="entry name" value="Thiamin_PyroP_enz_TPP-bd_dom"/>
</dbReference>
<protein>
    <recommendedName>
        <fullName evidence="2">Thiamine pyrophosphate enzyme N-terminal TPP-binding domain-containing protein</fullName>
    </recommendedName>
</protein>
<evidence type="ECO:0000313" key="4">
    <source>
        <dbReference type="Proteomes" id="UP001499910"/>
    </source>
</evidence>
<evidence type="ECO:0000259" key="2">
    <source>
        <dbReference type="Pfam" id="PF02776"/>
    </source>
</evidence>
<dbReference type="Pfam" id="PF02776">
    <property type="entry name" value="TPP_enzyme_N"/>
    <property type="match status" value="1"/>
</dbReference>
<sequence>MTGAELFVECLVAGGIDTVYALPGEETTDLMDALAASKIDIVLCRHEQGATFMAA</sequence>
<proteinExistence type="inferred from homology"/>
<comment type="caution">
    <text evidence="3">The sequence shown here is derived from an EMBL/GenBank/DDBJ whole genome shotgun (WGS) entry which is preliminary data.</text>
</comment>
<dbReference type="SUPFAM" id="SSF52518">
    <property type="entry name" value="Thiamin diphosphate-binding fold (THDP-binding)"/>
    <property type="match status" value="1"/>
</dbReference>
<dbReference type="Proteomes" id="UP001499910">
    <property type="component" value="Unassembled WGS sequence"/>
</dbReference>
<dbReference type="PANTHER" id="PTHR18968:SF129">
    <property type="entry name" value="ACETOLACTATE SYNTHASE"/>
    <property type="match status" value="1"/>
</dbReference>
<dbReference type="PANTHER" id="PTHR18968">
    <property type="entry name" value="THIAMINE PYROPHOSPHATE ENZYMES"/>
    <property type="match status" value="1"/>
</dbReference>
<gene>
    <name evidence="3" type="ORF">GCM10023209_34540</name>
</gene>
<evidence type="ECO:0000256" key="1">
    <source>
        <dbReference type="ARBA" id="ARBA00007812"/>
    </source>
</evidence>
<keyword evidence="4" id="KW-1185">Reference proteome</keyword>
<dbReference type="InterPro" id="IPR045229">
    <property type="entry name" value="TPP_enz"/>
</dbReference>
<name>A0ABP9LLD6_9RHOB</name>
<evidence type="ECO:0000313" key="3">
    <source>
        <dbReference type="EMBL" id="GAA5080698.1"/>
    </source>
</evidence>
<dbReference type="Gene3D" id="3.40.50.970">
    <property type="match status" value="1"/>
</dbReference>
<organism evidence="3 4">
    <name type="scientific">[Roseibacterium] beibuensis</name>
    <dbReference type="NCBI Taxonomy" id="1193142"/>
    <lineage>
        <taxon>Bacteria</taxon>
        <taxon>Pseudomonadati</taxon>
        <taxon>Pseudomonadota</taxon>
        <taxon>Alphaproteobacteria</taxon>
        <taxon>Rhodobacterales</taxon>
        <taxon>Roseobacteraceae</taxon>
        <taxon>Roseicyclus</taxon>
    </lineage>
</organism>
<feature type="domain" description="Thiamine pyrophosphate enzyme N-terminal TPP-binding" evidence="2">
    <location>
        <begin position="1"/>
        <end position="54"/>
    </location>
</feature>
<reference evidence="4" key="1">
    <citation type="journal article" date="2019" name="Int. J. Syst. Evol. Microbiol.">
        <title>The Global Catalogue of Microorganisms (GCM) 10K type strain sequencing project: providing services to taxonomists for standard genome sequencing and annotation.</title>
        <authorList>
            <consortium name="The Broad Institute Genomics Platform"/>
            <consortium name="The Broad Institute Genome Sequencing Center for Infectious Disease"/>
            <person name="Wu L."/>
            <person name="Ma J."/>
        </authorList>
    </citation>
    <scope>NUCLEOTIDE SEQUENCE [LARGE SCALE GENOMIC DNA]</scope>
    <source>
        <strain evidence="4">JCM 18015</strain>
    </source>
</reference>
<dbReference type="CDD" id="cd07035">
    <property type="entry name" value="TPP_PYR_POX_like"/>
    <property type="match status" value="1"/>
</dbReference>
<dbReference type="InterPro" id="IPR029061">
    <property type="entry name" value="THDP-binding"/>
</dbReference>
<dbReference type="EMBL" id="BAABHW010000007">
    <property type="protein sequence ID" value="GAA5080698.1"/>
    <property type="molecule type" value="Genomic_DNA"/>
</dbReference>
<comment type="similarity">
    <text evidence="1">Belongs to the TPP enzyme family.</text>
</comment>
<accession>A0ABP9LLD6</accession>